<dbReference type="GO" id="GO:0015232">
    <property type="term" value="F:heme transmembrane transporter activity"/>
    <property type="evidence" value="ECO:0007669"/>
    <property type="project" value="InterPro"/>
</dbReference>
<evidence type="ECO:0000256" key="3">
    <source>
        <dbReference type="ARBA" id="ARBA00022475"/>
    </source>
</evidence>
<dbReference type="Proteomes" id="UP000195514">
    <property type="component" value="Chromosome I"/>
</dbReference>
<keyword evidence="6" id="KW-0201">Cytochrome c-type biogenesis</keyword>
<keyword evidence="7 10" id="KW-1133">Transmembrane helix</keyword>
<evidence type="ECO:0000259" key="12">
    <source>
        <dbReference type="Pfam" id="PF16327"/>
    </source>
</evidence>
<feature type="transmembrane region" description="Helical" evidence="10">
    <location>
        <begin position="370"/>
        <end position="393"/>
    </location>
</feature>
<evidence type="ECO:0000256" key="6">
    <source>
        <dbReference type="ARBA" id="ARBA00022748"/>
    </source>
</evidence>
<dbReference type="Pfam" id="PF16327">
    <property type="entry name" value="CcmF_C"/>
    <property type="match status" value="1"/>
</dbReference>
<evidence type="ECO:0000256" key="9">
    <source>
        <dbReference type="ARBA" id="ARBA00037230"/>
    </source>
</evidence>
<feature type="transmembrane region" description="Helical" evidence="10">
    <location>
        <begin position="296"/>
        <end position="317"/>
    </location>
</feature>
<comment type="similarity">
    <text evidence="2">Belongs to the CcmF/CycK/Ccl1/NrfE/CcsA family.</text>
</comment>
<dbReference type="InterPro" id="IPR032523">
    <property type="entry name" value="CcmF_C"/>
</dbReference>
<feature type="transmembrane region" description="Helical" evidence="10">
    <location>
        <begin position="87"/>
        <end position="110"/>
    </location>
</feature>
<evidence type="ECO:0000256" key="5">
    <source>
        <dbReference type="ARBA" id="ARBA00022692"/>
    </source>
</evidence>
<dbReference type="AlphaFoldDB" id="A0A1Y6K2W6"/>
<dbReference type="PANTHER" id="PTHR43653">
    <property type="entry name" value="CYTOCHROME C ASSEMBLY PROTEIN-RELATED"/>
    <property type="match status" value="1"/>
</dbReference>
<feature type="transmembrane region" description="Helical" evidence="10">
    <location>
        <begin position="6"/>
        <end position="31"/>
    </location>
</feature>
<evidence type="ECO:0000256" key="7">
    <source>
        <dbReference type="ARBA" id="ARBA00022989"/>
    </source>
</evidence>
<sequence length="672" mass="75516">MMLSVLGYLALALAFLFAVFGLMAALFGVILKEPTWIKYARSALLLIFPLVTISLVVLLLMLAGLHFELGYVYSVTSRDMPLYMRLTALWGGQSGSLLFWSWLLAGFSLVFGLRKWRQENDIFAWALVVVFFTLGFFLMINVLFESPFERLWHMPDGSRILSLLPPSGAWLLIPADGQGLNPLLRHPGMIWHPPVLYLGFIGFIIPFALAIGSLAAGRHDRRWLEIARPWILITWIFLSLGLVLGMRWAYDVLGWGGYWGWDPVEVAALLPWLSATALLHTQILQERRDSFKRWNYALVVLTFVLVIFGTFITRSGVLSSVHTFAGGSIWLPMLIYTTVLVLVSLGLLAYRWRDLRAEYEPEFGFNKETLVLFTNLVLLSILVICLLGVIYPLLSELLTNTQITVGPAWYKRITGPLFIVLVLLVGVCPLAAWSGTNLLRLKKRVWFVLLLSVLVPLLTWLLGEVRNGVVLLSLWLVGFSILVMLADYLQQVIAAQRNHGGHIISALWMPVRRNLRRYGGVLVHLGIILMTIGIIGIEGLQQEIQTSLIIGEQVELSGFVFKFESLEHSEDEGRLITEAVLSISRDGKPRGVLYPRREIFTNMGLAITHPGLKSNLAADLYAILIDWQPGSQDQTAFSIYYNPLVSWLWIGAAVLTLGAILAVLPEKPRKTR</sequence>
<dbReference type="InterPro" id="IPR002541">
    <property type="entry name" value="Cyt_c_assembly"/>
</dbReference>
<feature type="domain" description="Cytochrome c assembly protein" evidence="11">
    <location>
        <begin position="90"/>
        <end position="315"/>
    </location>
</feature>
<evidence type="ECO:0000313" key="14">
    <source>
        <dbReference type="Proteomes" id="UP000195514"/>
    </source>
</evidence>
<keyword evidence="14" id="KW-1185">Reference proteome</keyword>
<feature type="transmembrane region" description="Helical" evidence="10">
    <location>
        <begin position="445"/>
        <end position="463"/>
    </location>
</feature>
<evidence type="ECO:0000313" key="13">
    <source>
        <dbReference type="EMBL" id="SMX53208.1"/>
    </source>
</evidence>
<feature type="transmembrane region" description="Helical" evidence="10">
    <location>
        <begin position="329"/>
        <end position="350"/>
    </location>
</feature>
<dbReference type="GO" id="GO:0005886">
    <property type="term" value="C:plasma membrane"/>
    <property type="evidence" value="ECO:0007669"/>
    <property type="project" value="UniProtKB-SubCell"/>
</dbReference>
<feature type="transmembrane region" description="Helical" evidence="10">
    <location>
        <begin position="413"/>
        <end position="433"/>
    </location>
</feature>
<reference evidence="14" key="1">
    <citation type="submission" date="2017-05" db="EMBL/GenBank/DDBJ databases">
        <authorList>
            <person name="Kirkegaard R."/>
            <person name="Mcilroy J S."/>
        </authorList>
    </citation>
    <scope>NUCLEOTIDE SEQUENCE [LARGE SCALE GENOMIC DNA]</scope>
</reference>
<evidence type="ECO:0000256" key="10">
    <source>
        <dbReference type="SAM" id="Phobius"/>
    </source>
</evidence>
<feature type="transmembrane region" description="Helical" evidence="10">
    <location>
        <begin position="469"/>
        <end position="489"/>
    </location>
</feature>
<dbReference type="KEGG" id="abat:CFX1CAM_0142"/>
<organism evidence="13 14">
    <name type="scientific">Candidatus Brevifilum fermentans</name>
    <dbReference type="NCBI Taxonomy" id="1986204"/>
    <lineage>
        <taxon>Bacteria</taxon>
        <taxon>Bacillati</taxon>
        <taxon>Chloroflexota</taxon>
        <taxon>Anaerolineae</taxon>
        <taxon>Anaerolineales</taxon>
        <taxon>Anaerolineaceae</taxon>
        <taxon>Candidatus Brevifilum</taxon>
    </lineage>
</organism>
<dbReference type="GO" id="GO:0020037">
    <property type="term" value="F:heme binding"/>
    <property type="evidence" value="ECO:0007669"/>
    <property type="project" value="InterPro"/>
</dbReference>
<accession>A0A1Y6K2W6</accession>
<evidence type="ECO:0000256" key="2">
    <source>
        <dbReference type="ARBA" id="ARBA00009186"/>
    </source>
</evidence>
<evidence type="ECO:0000256" key="1">
    <source>
        <dbReference type="ARBA" id="ARBA00004429"/>
    </source>
</evidence>
<feature type="transmembrane region" description="Helical" evidence="10">
    <location>
        <begin position="518"/>
        <end position="537"/>
    </location>
</feature>
<dbReference type="OrthoDB" id="9761451at2"/>
<dbReference type="EMBL" id="LT859958">
    <property type="protein sequence ID" value="SMX53208.1"/>
    <property type="molecule type" value="Genomic_DNA"/>
</dbReference>
<keyword evidence="5 10" id="KW-0812">Transmembrane</keyword>
<dbReference type="PRINTS" id="PR01410">
    <property type="entry name" value="CCBIOGENESIS"/>
</dbReference>
<protein>
    <submittedName>
        <fullName evidence="13">Cytochrome c-type biogenesis protein CcmF</fullName>
    </submittedName>
</protein>
<dbReference type="GO" id="GO:0017004">
    <property type="term" value="P:cytochrome complex assembly"/>
    <property type="evidence" value="ECO:0007669"/>
    <property type="project" value="UniProtKB-KW"/>
</dbReference>
<dbReference type="InterPro" id="IPR003567">
    <property type="entry name" value="Cyt_c_biogenesis"/>
</dbReference>
<comment type="subcellular location">
    <subcellularLocation>
        <location evidence="1">Cell inner membrane</location>
        <topology evidence="1">Multi-pass membrane protein</topology>
    </subcellularLocation>
</comment>
<feature type="transmembrane region" description="Helical" evidence="10">
    <location>
        <begin position="43"/>
        <end position="67"/>
    </location>
</feature>
<dbReference type="PRINTS" id="PR01411">
    <property type="entry name" value="CCMFBIOGNSIS"/>
</dbReference>
<feature type="transmembrane region" description="Helical" evidence="10">
    <location>
        <begin position="229"/>
        <end position="250"/>
    </location>
</feature>
<dbReference type="Pfam" id="PF01578">
    <property type="entry name" value="Cytochrom_C_asm"/>
    <property type="match status" value="1"/>
</dbReference>
<evidence type="ECO:0000256" key="4">
    <source>
        <dbReference type="ARBA" id="ARBA00022519"/>
    </source>
</evidence>
<keyword evidence="8 10" id="KW-0472">Membrane</keyword>
<keyword evidence="3" id="KW-1003">Cell membrane</keyword>
<gene>
    <name evidence="13" type="primary">ccmF</name>
    <name evidence="13" type="ORF">CFX1CAM_0142</name>
</gene>
<dbReference type="PANTHER" id="PTHR43653:SF1">
    <property type="entry name" value="CYTOCHROME C-TYPE BIOGENESIS PROTEIN CCMF"/>
    <property type="match status" value="1"/>
</dbReference>
<dbReference type="RefSeq" id="WP_087861160.1">
    <property type="nucleotide sequence ID" value="NZ_LT859958.1"/>
</dbReference>
<feature type="domain" description="Cytochrome c-type biogenesis protein CcmF C-terminal" evidence="12">
    <location>
        <begin position="337"/>
        <end position="663"/>
    </location>
</feature>
<proteinExistence type="inferred from homology"/>
<name>A0A1Y6K2W6_9CHLR</name>
<feature type="transmembrane region" description="Helical" evidence="10">
    <location>
        <begin position="122"/>
        <end position="144"/>
    </location>
</feature>
<feature type="transmembrane region" description="Helical" evidence="10">
    <location>
        <begin position="195"/>
        <end position="217"/>
    </location>
</feature>
<feature type="transmembrane region" description="Helical" evidence="10">
    <location>
        <begin position="266"/>
        <end position="284"/>
    </location>
</feature>
<comment type="function">
    <text evidence="9">Required for the biogenesis of c-type cytochromes. Possible subunit of a heme lyase.</text>
</comment>
<feature type="transmembrane region" description="Helical" evidence="10">
    <location>
        <begin position="644"/>
        <end position="664"/>
    </location>
</feature>
<dbReference type="InterPro" id="IPR003568">
    <property type="entry name" value="Cyt_c_biogenesis_CcmF"/>
</dbReference>
<evidence type="ECO:0000256" key="8">
    <source>
        <dbReference type="ARBA" id="ARBA00023136"/>
    </source>
</evidence>
<keyword evidence="4" id="KW-0997">Cell inner membrane</keyword>
<evidence type="ECO:0000259" key="11">
    <source>
        <dbReference type="Pfam" id="PF01578"/>
    </source>
</evidence>